<name>A0A5C5WEW6_9BACT</name>
<dbReference type="InterPro" id="IPR001478">
    <property type="entry name" value="PDZ"/>
</dbReference>
<feature type="region of interest" description="Disordered" evidence="2">
    <location>
        <begin position="448"/>
        <end position="564"/>
    </location>
</feature>
<evidence type="ECO:0000256" key="2">
    <source>
        <dbReference type="SAM" id="MobiDB-lite"/>
    </source>
</evidence>
<comment type="caution">
    <text evidence="4">The sequence shown here is derived from an EMBL/GenBank/DDBJ whole genome shotgun (WGS) entry which is preliminary data.</text>
</comment>
<dbReference type="RefSeq" id="WP_165440773.1">
    <property type="nucleotide sequence ID" value="NZ_SJPI01000003.1"/>
</dbReference>
<comment type="cofactor">
    <cofactor evidence="1">
        <name>Zn(2+)</name>
        <dbReference type="ChEBI" id="CHEBI:29105"/>
    </cofactor>
</comment>
<dbReference type="PROSITE" id="PS50106">
    <property type="entry name" value="PDZ"/>
    <property type="match status" value="2"/>
</dbReference>
<dbReference type="Pfam" id="PF13180">
    <property type="entry name" value="PDZ_2"/>
    <property type="match status" value="1"/>
</dbReference>
<feature type="region of interest" description="Disordered" evidence="2">
    <location>
        <begin position="42"/>
        <end position="170"/>
    </location>
</feature>
<dbReference type="PANTHER" id="PTHR42837:SF2">
    <property type="entry name" value="MEMBRANE METALLOPROTEASE ARASP2, CHLOROPLASTIC-RELATED"/>
    <property type="match status" value="1"/>
</dbReference>
<dbReference type="Proteomes" id="UP000316598">
    <property type="component" value="Unassembled WGS sequence"/>
</dbReference>
<dbReference type="InterPro" id="IPR036034">
    <property type="entry name" value="PDZ_sf"/>
</dbReference>
<dbReference type="SUPFAM" id="SSF50156">
    <property type="entry name" value="PDZ domain-like"/>
    <property type="match status" value="2"/>
</dbReference>
<sequence length="564" mass="59643">MPRSQSLVLLTFLVSIAWLVGDSNTADAQLFRRLQALRQQRYAAPPTRPPATDPRQNYAQPNYQGRNQLTQPRQAPGTAERAAKPATSGAVARYGRTADNDDGKAEANPTRASAINPADEKSGPSVSLNKDGDEEDFGSSILADDSNEMDSDESPSKSSKSSILDKEASTPSKYASMGIDVFKDSAGASGVRIARIREDSFADEGGMRVGDQIVKIDDVRTTTVSEIASILRTHEAGDRIKVQFVRDRQLYVTSVPLVARSTGQKPDANANSQRSKLPSQENAELASNSELDSSMDSETEDQDVVSAAKPPTQPRQARSPANRVRLGLIIEDPRGLRGVLVTDVRNNMPGDVAGLKPGDRIVSVDGRLLADGSALRQELQQRQVGEKLTLGIVRNGQLATKTLTLTNVEPKSKSSNTVASDDSAPKSGNLATGLGSMIGGFFNGSGGKGSGSSDNANVAGNRLNKSKPAAPVARASYADEADSGSGASGSAIEASKGATKLNTLPVDQPNPTPIPTPTVDDVMDFGDGEPIEQTIFTAPRSTRKRSTLLQESDPPSLNSLPVPQ</sequence>
<reference evidence="4 5" key="1">
    <citation type="submission" date="2019-02" db="EMBL/GenBank/DDBJ databases">
        <title>Deep-cultivation of Planctomycetes and their phenomic and genomic characterization uncovers novel biology.</title>
        <authorList>
            <person name="Wiegand S."/>
            <person name="Jogler M."/>
            <person name="Boedeker C."/>
            <person name="Pinto D."/>
            <person name="Vollmers J."/>
            <person name="Rivas-Marin E."/>
            <person name="Kohn T."/>
            <person name="Peeters S.H."/>
            <person name="Heuer A."/>
            <person name="Rast P."/>
            <person name="Oberbeckmann S."/>
            <person name="Bunk B."/>
            <person name="Jeske O."/>
            <person name="Meyerdierks A."/>
            <person name="Storesund J.E."/>
            <person name="Kallscheuer N."/>
            <person name="Luecker S."/>
            <person name="Lage O.M."/>
            <person name="Pohl T."/>
            <person name="Merkel B.J."/>
            <person name="Hornburger P."/>
            <person name="Mueller R.-W."/>
            <person name="Bruemmer F."/>
            <person name="Labrenz M."/>
            <person name="Spormann A.M."/>
            <person name="Op Den Camp H."/>
            <person name="Overmann J."/>
            <person name="Amann R."/>
            <person name="Jetten M.S.M."/>
            <person name="Mascher T."/>
            <person name="Medema M.H."/>
            <person name="Devos D.P."/>
            <person name="Kaster A.-K."/>
            <person name="Ovreas L."/>
            <person name="Rohde M."/>
            <person name="Galperin M.Y."/>
            <person name="Jogler C."/>
        </authorList>
    </citation>
    <scope>NUCLEOTIDE SEQUENCE [LARGE SCALE GENOMIC DNA]</scope>
    <source>
        <strain evidence="4 5">Pla22</strain>
    </source>
</reference>
<feature type="compositionally biased region" description="Polar residues" evidence="2">
    <location>
        <begin position="57"/>
        <end position="73"/>
    </location>
</feature>
<dbReference type="Gene3D" id="2.30.42.10">
    <property type="match status" value="2"/>
</dbReference>
<feature type="region of interest" description="Disordered" evidence="2">
    <location>
        <begin position="262"/>
        <end position="324"/>
    </location>
</feature>
<feature type="compositionally biased region" description="Polar residues" evidence="2">
    <location>
        <begin position="547"/>
        <end position="564"/>
    </location>
</feature>
<proteinExistence type="predicted"/>
<feature type="domain" description="PDZ" evidence="3">
    <location>
        <begin position="161"/>
        <end position="232"/>
    </location>
</feature>
<dbReference type="InterPro" id="IPR004387">
    <property type="entry name" value="Pept_M50_Zn"/>
</dbReference>
<dbReference type="GO" id="GO:0004222">
    <property type="term" value="F:metalloendopeptidase activity"/>
    <property type="evidence" value="ECO:0007669"/>
    <property type="project" value="InterPro"/>
</dbReference>
<gene>
    <name evidence="4" type="ORF">Pla22_43720</name>
</gene>
<dbReference type="CDD" id="cd06779">
    <property type="entry name" value="cpPDZ_Deg_HtrA-like"/>
    <property type="match status" value="1"/>
</dbReference>
<evidence type="ECO:0000313" key="5">
    <source>
        <dbReference type="Proteomes" id="UP000316598"/>
    </source>
</evidence>
<keyword evidence="5" id="KW-1185">Reference proteome</keyword>
<keyword evidence="4" id="KW-0378">Hydrolase</keyword>
<organism evidence="4 5">
    <name type="scientific">Rubripirellula amarantea</name>
    <dbReference type="NCBI Taxonomy" id="2527999"/>
    <lineage>
        <taxon>Bacteria</taxon>
        <taxon>Pseudomonadati</taxon>
        <taxon>Planctomycetota</taxon>
        <taxon>Planctomycetia</taxon>
        <taxon>Pirellulales</taxon>
        <taxon>Pirellulaceae</taxon>
        <taxon>Rubripirellula</taxon>
    </lineage>
</organism>
<feature type="compositionally biased region" description="Acidic residues" evidence="2">
    <location>
        <begin position="293"/>
        <end position="303"/>
    </location>
</feature>
<feature type="domain" description="PDZ" evidence="3">
    <location>
        <begin position="318"/>
        <end position="396"/>
    </location>
</feature>
<dbReference type="GO" id="GO:0006508">
    <property type="term" value="P:proteolysis"/>
    <property type="evidence" value="ECO:0007669"/>
    <property type="project" value="UniProtKB-KW"/>
</dbReference>
<feature type="compositionally biased region" description="Basic and acidic residues" evidence="2">
    <location>
        <begin position="96"/>
        <end position="105"/>
    </location>
</feature>
<keyword evidence="4" id="KW-0645">Protease</keyword>
<protein>
    <submittedName>
        <fullName evidence="4">Serine endoprotease</fullName>
    </submittedName>
</protein>
<evidence type="ECO:0000256" key="1">
    <source>
        <dbReference type="ARBA" id="ARBA00001947"/>
    </source>
</evidence>
<dbReference type="PANTHER" id="PTHR42837">
    <property type="entry name" value="REGULATOR OF SIGMA-E PROTEASE RSEP"/>
    <property type="match status" value="1"/>
</dbReference>
<feature type="compositionally biased region" description="Polar residues" evidence="2">
    <location>
        <begin position="262"/>
        <end position="292"/>
    </location>
</feature>
<accession>A0A5C5WEW6</accession>
<dbReference type="AlphaFoldDB" id="A0A5C5WEW6"/>
<evidence type="ECO:0000313" key="4">
    <source>
        <dbReference type="EMBL" id="TWT49180.1"/>
    </source>
</evidence>
<dbReference type="SMART" id="SM00228">
    <property type="entry name" value="PDZ"/>
    <property type="match status" value="2"/>
</dbReference>
<dbReference type="InterPro" id="IPR041489">
    <property type="entry name" value="PDZ_6"/>
</dbReference>
<feature type="compositionally biased region" description="Acidic residues" evidence="2">
    <location>
        <begin position="521"/>
        <end position="530"/>
    </location>
</feature>
<dbReference type="Pfam" id="PF17820">
    <property type="entry name" value="PDZ_6"/>
    <property type="match status" value="1"/>
</dbReference>
<dbReference type="GO" id="GO:0016020">
    <property type="term" value="C:membrane"/>
    <property type="evidence" value="ECO:0007669"/>
    <property type="project" value="InterPro"/>
</dbReference>
<dbReference type="EMBL" id="SJPI01000003">
    <property type="protein sequence ID" value="TWT49180.1"/>
    <property type="molecule type" value="Genomic_DNA"/>
</dbReference>
<feature type="compositionally biased region" description="Low complexity" evidence="2">
    <location>
        <begin position="475"/>
        <end position="498"/>
    </location>
</feature>
<evidence type="ECO:0000259" key="3">
    <source>
        <dbReference type="PROSITE" id="PS50106"/>
    </source>
</evidence>